<dbReference type="OrthoDB" id="1939167at2759"/>
<keyword evidence="5" id="KW-1185">Reference proteome</keyword>
<feature type="compositionally biased region" description="Pro residues" evidence="1">
    <location>
        <begin position="201"/>
        <end position="210"/>
    </location>
</feature>
<reference evidence="3 5" key="2">
    <citation type="journal article" date="2018" name="Plant J.">
        <title>The Physcomitrella patens chromosome-scale assembly reveals moss genome structure and evolution.</title>
        <authorList>
            <person name="Lang D."/>
            <person name="Ullrich K.K."/>
            <person name="Murat F."/>
            <person name="Fuchs J."/>
            <person name="Jenkins J."/>
            <person name="Haas F.B."/>
            <person name="Piednoel M."/>
            <person name="Gundlach H."/>
            <person name="Van Bel M."/>
            <person name="Meyberg R."/>
            <person name="Vives C."/>
            <person name="Morata J."/>
            <person name="Symeonidi A."/>
            <person name="Hiss M."/>
            <person name="Muchero W."/>
            <person name="Kamisugi Y."/>
            <person name="Saleh O."/>
            <person name="Blanc G."/>
            <person name="Decker E.L."/>
            <person name="van Gessel N."/>
            <person name="Grimwood J."/>
            <person name="Hayes R.D."/>
            <person name="Graham S.W."/>
            <person name="Gunter L.E."/>
            <person name="McDaniel S.F."/>
            <person name="Hoernstein S.N.W."/>
            <person name="Larsson A."/>
            <person name="Li F.W."/>
            <person name="Perroud P.F."/>
            <person name="Phillips J."/>
            <person name="Ranjan P."/>
            <person name="Rokshar D.S."/>
            <person name="Rothfels C.J."/>
            <person name="Schneider L."/>
            <person name="Shu S."/>
            <person name="Stevenson D.W."/>
            <person name="Thummler F."/>
            <person name="Tillich M."/>
            <person name="Villarreal Aguilar J.C."/>
            <person name="Widiez T."/>
            <person name="Wong G.K."/>
            <person name="Wymore A."/>
            <person name="Zhang Y."/>
            <person name="Zimmer A.D."/>
            <person name="Quatrano R.S."/>
            <person name="Mayer K.F.X."/>
            <person name="Goodstein D."/>
            <person name="Casacuberta J.M."/>
            <person name="Vandepoele K."/>
            <person name="Reski R."/>
            <person name="Cuming A.C."/>
            <person name="Tuskan G.A."/>
            <person name="Maumus F."/>
            <person name="Salse J."/>
            <person name="Schmutz J."/>
            <person name="Rensing S.A."/>
        </authorList>
    </citation>
    <scope>NUCLEOTIDE SEQUENCE [LARGE SCALE GENOMIC DNA]</scope>
    <source>
        <strain evidence="4 5">cv. Gransden 2004</strain>
    </source>
</reference>
<proteinExistence type="predicted"/>
<dbReference type="AlphaFoldDB" id="A0A2K1KNU8"/>
<protein>
    <submittedName>
        <fullName evidence="3 4">Uncharacterized protein</fullName>
    </submittedName>
</protein>
<feature type="compositionally biased region" description="Low complexity" evidence="1">
    <location>
        <begin position="181"/>
        <end position="200"/>
    </location>
</feature>
<feature type="compositionally biased region" description="Polar residues" evidence="1">
    <location>
        <begin position="92"/>
        <end position="101"/>
    </location>
</feature>
<gene>
    <name evidence="4" type="primary">LOC112281089</name>
    <name evidence="3" type="ORF">PHYPA_006333</name>
</gene>
<dbReference type="Gramene" id="Pp3c4_16960V3.1">
    <property type="protein sequence ID" value="Pp3c4_16960V3.1"/>
    <property type="gene ID" value="Pp3c4_16960"/>
</dbReference>
<accession>A0A2K1KNU8</accession>
<reference evidence="3 5" key="1">
    <citation type="journal article" date="2008" name="Science">
        <title>The Physcomitrella genome reveals evolutionary insights into the conquest of land by plants.</title>
        <authorList>
            <person name="Rensing S."/>
            <person name="Lang D."/>
            <person name="Zimmer A."/>
            <person name="Terry A."/>
            <person name="Salamov A."/>
            <person name="Shapiro H."/>
            <person name="Nishiyama T."/>
            <person name="Perroud P.-F."/>
            <person name="Lindquist E."/>
            <person name="Kamisugi Y."/>
            <person name="Tanahashi T."/>
            <person name="Sakakibara K."/>
            <person name="Fujita T."/>
            <person name="Oishi K."/>
            <person name="Shin-I T."/>
            <person name="Kuroki Y."/>
            <person name="Toyoda A."/>
            <person name="Suzuki Y."/>
            <person name="Hashimoto A."/>
            <person name="Yamaguchi K."/>
            <person name="Sugano A."/>
            <person name="Kohara Y."/>
            <person name="Fujiyama A."/>
            <person name="Anterola A."/>
            <person name="Aoki S."/>
            <person name="Ashton N."/>
            <person name="Barbazuk W.B."/>
            <person name="Barker E."/>
            <person name="Bennetzen J."/>
            <person name="Bezanilla M."/>
            <person name="Blankenship R."/>
            <person name="Cho S.H."/>
            <person name="Dutcher S."/>
            <person name="Estelle M."/>
            <person name="Fawcett J.A."/>
            <person name="Gundlach H."/>
            <person name="Hanada K."/>
            <person name="Heyl A."/>
            <person name="Hicks K.A."/>
            <person name="Hugh J."/>
            <person name="Lohr M."/>
            <person name="Mayer K."/>
            <person name="Melkozernov A."/>
            <person name="Murata T."/>
            <person name="Nelson D."/>
            <person name="Pils B."/>
            <person name="Prigge M."/>
            <person name="Reiss B."/>
            <person name="Renner T."/>
            <person name="Rombauts S."/>
            <person name="Rushton P."/>
            <person name="Sanderfoot A."/>
            <person name="Schween G."/>
            <person name="Shiu S.-H."/>
            <person name="Stueber K."/>
            <person name="Theodoulou F.L."/>
            <person name="Tu H."/>
            <person name="Van de Peer Y."/>
            <person name="Verrier P.J."/>
            <person name="Waters E."/>
            <person name="Wood A."/>
            <person name="Yang L."/>
            <person name="Cove D."/>
            <person name="Cuming A."/>
            <person name="Hasebe M."/>
            <person name="Lucas S."/>
            <person name="Mishler D.B."/>
            <person name="Reski R."/>
            <person name="Grigoriev I."/>
            <person name="Quatrano R.S."/>
            <person name="Boore J.L."/>
        </authorList>
    </citation>
    <scope>NUCLEOTIDE SEQUENCE [LARGE SCALE GENOMIC DNA]</scope>
    <source>
        <strain evidence="4 5">cv. Gransden 2004</strain>
    </source>
</reference>
<sequence>MGLTRLGVKLVLALFMAHISSSVGSSEAVAYTTFQASAYSEPPPYSSPSDSSPIVSPPPKYNYPTGKSMPPSSDYSPAPTVPDAPGYGNTPGGYSTPSPTESVPVMPNVGSPVNVPENGQYAPVYSDPPSPPTPTDPSKCPPLLDGIGEHDGDWWEKSPDASTTSYGGGPDAGSTPAVPQDPYGVPYTPPVGGDPYASPYTPDPSVPDSPVPNTPGTCSFWTSNTHKFPDFLTILTPILDIFGGNSGSIFGSQMTLFQGLTNSRPDAFGSLLRQGSAAVLNSYTSRDFAFTPFQVKNSFRGALVSQQAAAMQAVIFENANRGFLRRQ</sequence>
<evidence type="ECO:0000313" key="4">
    <source>
        <dbReference type="EnsemblPlants" id="Pp3c4_16960V3.1"/>
    </source>
</evidence>
<dbReference type="PaxDb" id="3218-PP1S13_230V6.1"/>
<dbReference type="Proteomes" id="UP000006727">
    <property type="component" value="Chromosome 4"/>
</dbReference>
<evidence type="ECO:0000256" key="2">
    <source>
        <dbReference type="SAM" id="SignalP"/>
    </source>
</evidence>
<dbReference type="EnsemblPlants" id="Pp3c4_16960V3.1">
    <property type="protein sequence ID" value="Pp3c4_16960V3.1"/>
    <property type="gene ID" value="Pp3c4_16960"/>
</dbReference>
<evidence type="ECO:0000313" key="3">
    <source>
        <dbReference type="EMBL" id="PNR55436.1"/>
    </source>
</evidence>
<evidence type="ECO:0000313" key="5">
    <source>
        <dbReference type="Proteomes" id="UP000006727"/>
    </source>
</evidence>
<name>A0A2K1KNU8_PHYPA</name>
<dbReference type="InterPro" id="IPR039923">
    <property type="entry name" value="Protodermal_1"/>
</dbReference>
<dbReference type="RefSeq" id="XP_024373034.1">
    <property type="nucleotide sequence ID" value="XM_024517266.2"/>
</dbReference>
<evidence type="ECO:0000256" key="1">
    <source>
        <dbReference type="SAM" id="MobiDB-lite"/>
    </source>
</evidence>
<dbReference type="PANTHER" id="PTHR33210:SF18">
    <property type="entry name" value="PROTODERMAL FACTOR 1"/>
    <property type="match status" value="1"/>
</dbReference>
<dbReference type="Gramene" id="Pp3c4_16960V3.2">
    <property type="protein sequence ID" value="Pp3c4_16960V3.2"/>
    <property type="gene ID" value="Pp3c4_16960"/>
</dbReference>
<dbReference type="STRING" id="3218.A0A2K1KNU8"/>
<feature type="compositionally biased region" description="Pro residues" evidence="1">
    <location>
        <begin position="126"/>
        <end position="135"/>
    </location>
</feature>
<feature type="chain" id="PRO_5044576456" evidence="2">
    <location>
        <begin position="23"/>
        <end position="327"/>
    </location>
</feature>
<feature type="signal peptide" evidence="2">
    <location>
        <begin position="1"/>
        <end position="22"/>
    </location>
</feature>
<keyword evidence="2" id="KW-0732">Signal</keyword>
<dbReference type="OMA" id="TRSGFPY"/>
<dbReference type="PANTHER" id="PTHR33210">
    <property type="entry name" value="PROTODERMAL FACTOR 1"/>
    <property type="match status" value="1"/>
</dbReference>
<feature type="region of interest" description="Disordered" evidence="1">
    <location>
        <begin position="39"/>
        <end position="210"/>
    </location>
</feature>
<feature type="compositionally biased region" description="Basic and acidic residues" evidence="1">
    <location>
        <begin position="147"/>
        <end position="159"/>
    </location>
</feature>
<dbReference type="GeneID" id="112281089"/>
<organism evidence="3">
    <name type="scientific">Physcomitrium patens</name>
    <name type="common">Spreading-leaved earth moss</name>
    <name type="synonym">Physcomitrella patens</name>
    <dbReference type="NCBI Taxonomy" id="3218"/>
    <lineage>
        <taxon>Eukaryota</taxon>
        <taxon>Viridiplantae</taxon>
        <taxon>Streptophyta</taxon>
        <taxon>Embryophyta</taxon>
        <taxon>Bryophyta</taxon>
        <taxon>Bryophytina</taxon>
        <taxon>Bryopsida</taxon>
        <taxon>Funariidae</taxon>
        <taxon>Funariales</taxon>
        <taxon>Funariaceae</taxon>
        <taxon>Physcomitrium</taxon>
    </lineage>
</organism>
<dbReference type="EnsemblPlants" id="Pp3c4_16960V3.2">
    <property type="protein sequence ID" value="Pp3c4_16960V3.2"/>
    <property type="gene ID" value="Pp3c4_16960"/>
</dbReference>
<dbReference type="EMBL" id="ABEU02000004">
    <property type="protein sequence ID" value="PNR55436.1"/>
    <property type="molecule type" value="Genomic_DNA"/>
</dbReference>
<reference evidence="4" key="3">
    <citation type="submission" date="2020-12" db="UniProtKB">
        <authorList>
            <consortium name="EnsemblPlants"/>
        </authorList>
    </citation>
    <scope>IDENTIFICATION</scope>
</reference>